<gene>
    <name evidence="2" type="ORF">AB406_2167</name>
</gene>
<evidence type="ECO:0000256" key="1">
    <source>
        <dbReference type="SAM" id="SignalP"/>
    </source>
</evidence>
<sequence>MKKIINASFIIFAGLLSAQNIGNSPYAAFGIGDTKYDNTAEISAMAGISTAYVWDFNNSFNFSNPAANTNFGLTAFKIQVNNDNQYLKSNYNNLDVTKHSSYLSNISIAFPLSEKVKFGLGYQPYSSKRYDILSQTTENGSVTQANSFTGEGTLNTIQSAIGYQITPSFSLGLRSNFYFGKITDREEVAISGAELINGFETSRKIKSWNFTLGSVYQKKLPKDKKMTIGATYTFGNMGTIDASYLNSTYYYYGKEKVDETVISKESYKENDIIPQRASLGLGLGHDAKWFISAQMDYTKGGAVKFSGAPATFKDAYRIAVGGWYLPNHNDFRNYFSRVIYRYGAYYEKGNLNINNTNINEYGISLGGTFPFQNSNVMRMNGIDLGIDLGKRGSLSNNLISERFINFKIGLNFADKWFNKRQYD</sequence>
<dbReference type="AlphaFoldDB" id="A0A1S7DVH0"/>
<keyword evidence="1" id="KW-0732">Signal</keyword>
<proteinExistence type="predicted"/>
<name>A0A1S7DVH0_RIEAN</name>
<feature type="signal peptide" evidence="1">
    <location>
        <begin position="1"/>
        <end position="18"/>
    </location>
</feature>
<dbReference type="EMBL" id="CP011859">
    <property type="protein sequence ID" value="AQY23104.1"/>
    <property type="molecule type" value="Genomic_DNA"/>
</dbReference>
<dbReference type="Gene3D" id="2.40.160.60">
    <property type="entry name" value="Outer membrane protein transport protein (OMPP1/FadL/TodX)"/>
    <property type="match status" value="1"/>
</dbReference>
<evidence type="ECO:0000313" key="2">
    <source>
        <dbReference type="EMBL" id="AQY23104.1"/>
    </source>
</evidence>
<dbReference type="Proteomes" id="UP000189883">
    <property type="component" value="Chromosome"/>
</dbReference>
<dbReference type="RefSeq" id="WP_079208305.1">
    <property type="nucleotide sequence ID" value="NZ_CP011859.1"/>
</dbReference>
<accession>A0A1S7DVH0</accession>
<protein>
    <submittedName>
        <fullName evidence="2">Outer membrane protein</fullName>
    </submittedName>
</protein>
<evidence type="ECO:0000313" key="3">
    <source>
        <dbReference type="Proteomes" id="UP000189883"/>
    </source>
</evidence>
<organism evidence="2 3">
    <name type="scientific">Riemerella anatipestifer</name>
    <name type="common">Moraxella anatipestifer</name>
    <dbReference type="NCBI Taxonomy" id="34085"/>
    <lineage>
        <taxon>Bacteria</taxon>
        <taxon>Pseudomonadati</taxon>
        <taxon>Bacteroidota</taxon>
        <taxon>Flavobacteriia</taxon>
        <taxon>Flavobacteriales</taxon>
        <taxon>Weeksellaceae</taxon>
        <taxon>Riemerella</taxon>
    </lineage>
</organism>
<reference evidence="2 3" key="1">
    <citation type="submission" date="2015-06" db="EMBL/GenBank/DDBJ databases">
        <title>R. anatipestifer strain HXb2 is the most virulent strain so far, and the genome sequence would help us uncover the pathogenesis.</title>
        <authorList>
            <person name="Hu Q."/>
            <person name="Qi J."/>
            <person name="Bo H."/>
            <person name="Liu G."/>
            <person name="Tao M."/>
            <person name="Ding Y."/>
            <person name="Xue Y."/>
        </authorList>
    </citation>
    <scope>NUCLEOTIDE SEQUENCE [LARGE SCALE GENOMIC DNA]</scope>
    <source>
        <strain evidence="2 3">HXb2</strain>
    </source>
</reference>
<feature type="chain" id="PRO_5013340490" evidence="1">
    <location>
        <begin position="19"/>
        <end position="423"/>
    </location>
</feature>